<evidence type="ECO:0000313" key="6">
    <source>
        <dbReference type="Proteomes" id="UP000249818"/>
    </source>
</evidence>
<dbReference type="GO" id="GO:0015833">
    <property type="term" value="P:peptide transport"/>
    <property type="evidence" value="ECO:0007669"/>
    <property type="project" value="TreeGrafter"/>
</dbReference>
<dbReference type="PIRSF" id="PIRSF002741">
    <property type="entry name" value="MppA"/>
    <property type="match status" value="1"/>
</dbReference>
<protein>
    <submittedName>
        <fullName evidence="5">ABC-type dipeptide transport system, periplasmic component, solute-binding protein</fullName>
    </submittedName>
</protein>
<dbReference type="Gene3D" id="3.10.105.10">
    <property type="entry name" value="Dipeptide-binding Protein, Domain 3"/>
    <property type="match status" value="1"/>
</dbReference>
<dbReference type="InterPro" id="IPR030678">
    <property type="entry name" value="Peptide/Ni-bd"/>
</dbReference>
<proteinExistence type="inferred from homology"/>
<dbReference type="SUPFAM" id="SSF53850">
    <property type="entry name" value="Periplasmic binding protein-like II"/>
    <property type="match status" value="1"/>
</dbReference>
<dbReference type="OrthoDB" id="9772924at2"/>
<gene>
    <name evidence="5" type="primary">dppA</name>
    <name evidence="5" type="ORF">BARAN1_0383</name>
</gene>
<dbReference type="RefSeq" id="WP_157959380.1">
    <property type="nucleotide sequence ID" value="NZ_LS483254.1"/>
</dbReference>
<dbReference type="InterPro" id="IPR039424">
    <property type="entry name" value="SBP_5"/>
</dbReference>
<dbReference type="GO" id="GO:0043190">
    <property type="term" value="C:ATP-binding cassette (ABC) transporter complex"/>
    <property type="evidence" value="ECO:0007669"/>
    <property type="project" value="InterPro"/>
</dbReference>
<dbReference type="EMBL" id="LS483254">
    <property type="protein sequence ID" value="SQD92408.1"/>
    <property type="molecule type" value="Genomic_DNA"/>
</dbReference>
<keyword evidence="2" id="KW-0813">Transport</keyword>
<reference evidence="6" key="1">
    <citation type="submission" date="2018-05" db="EMBL/GenBank/DDBJ databases">
        <authorList>
            <person name="Hao L."/>
        </authorList>
    </citation>
    <scope>NUCLEOTIDE SEQUENCE [LARGE SCALE GENOMIC DNA]</scope>
</reference>
<dbReference type="Gene3D" id="3.90.76.10">
    <property type="entry name" value="Dipeptide-binding Protein, Domain 1"/>
    <property type="match status" value="1"/>
</dbReference>
<dbReference type="GO" id="GO:1904680">
    <property type="term" value="F:peptide transmembrane transporter activity"/>
    <property type="evidence" value="ECO:0007669"/>
    <property type="project" value="TreeGrafter"/>
</dbReference>
<keyword evidence="3" id="KW-0732">Signal</keyword>
<evidence type="ECO:0000313" key="5">
    <source>
        <dbReference type="EMBL" id="SQD92408.1"/>
    </source>
</evidence>
<evidence type="ECO:0000256" key="3">
    <source>
        <dbReference type="ARBA" id="ARBA00022729"/>
    </source>
</evidence>
<dbReference type="Pfam" id="PF00496">
    <property type="entry name" value="SBP_bac_5"/>
    <property type="match status" value="1"/>
</dbReference>
<dbReference type="PANTHER" id="PTHR30290">
    <property type="entry name" value="PERIPLASMIC BINDING COMPONENT OF ABC TRANSPORTER"/>
    <property type="match status" value="1"/>
</dbReference>
<dbReference type="AlphaFoldDB" id="A0A2X3KUV7"/>
<organism evidence="5 6">
    <name type="scientific">Candidatus Bipolaricaulis anaerobius</name>
    <dbReference type="NCBI Taxonomy" id="2026885"/>
    <lineage>
        <taxon>Bacteria</taxon>
        <taxon>Candidatus Bipolaricaulota</taxon>
        <taxon>Candidatus Bipolaricaulia</taxon>
        <taxon>Candidatus Bipolaricaulales</taxon>
        <taxon>Candidatus Bipolaricaulaceae</taxon>
        <taxon>Candidatus Bipolaricaulis</taxon>
    </lineage>
</organism>
<comment type="similarity">
    <text evidence="1">Belongs to the bacterial solute-binding protein 5 family.</text>
</comment>
<dbReference type="GO" id="GO:0042597">
    <property type="term" value="C:periplasmic space"/>
    <property type="evidence" value="ECO:0007669"/>
    <property type="project" value="UniProtKB-ARBA"/>
</dbReference>
<dbReference type="KEGG" id="bana:BARAN1_0383"/>
<keyword evidence="6" id="KW-1185">Reference proteome</keyword>
<dbReference type="Gene3D" id="3.40.190.10">
    <property type="entry name" value="Periplasmic binding protein-like II"/>
    <property type="match status" value="1"/>
</dbReference>
<accession>A0A2X3KUV7</accession>
<dbReference type="PANTHER" id="PTHR30290:SF9">
    <property type="entry name" value="OLIGOPEPTIDE-BINDING PROTEIN APPA"/>
    <property type="match status" value="1"/>
</dbReference>
<evidence type="ECO:0000256" key="1">
    <source>
        <dbReference type="ARBA" id="ARBA00005695"/>
    </source>
</evidence>
<sequence>MKRNLIVHLLLFAITLAVSVLGSGQAIKTLVVGIEADAMTMDPGNFRHRETETILRNMFDGLVTRTPEGRIVPELAVSWERLSDREWVFHLRDGVTWHDGTPFTAEDVVFTVERTVKEGRIGGLTSPRKSLLDPVTDAVAISPLTVKLITSVPFAALPSFLPHTLIVPKHYVQAVGDAEFGERPIGTGPFRFVRWDRGQQVVMERHDGYYGGPPDLPPVGPAKLDQVIFRVLPETSTRIAALRAGEIHIATRIPVDLIATVDADPNLAVMSVRGTRSTFLEVNVNMAPFDDVRVRRAINYAIDVDTIIEFILDGLATPIPTIMSPDSPFYAPIPPYGYDPAKAKALLARAGYENGFSVTIDTQAHFQDVALVIAEMLRDVGIDAKVQVWEWGVLQAELLAGTRMMHLGDWGNSTLEPNDIMIPKLVTGERGNFSGYSSRVLEALIDLAERVTVDPEVRRVAYHIAQQVIYDDAPMAFLWVAQESYGVNARVVGWKPSPDSRINLHDVDLIL</sequence>
<dbReference type="Proteomes" id="UP000249818">
    <property type="component" value="Chromosome BARAN1"/>
</dbReference>
<name>A0A2X3KUV7_9BACT</name>
<evidence type="ECO:0000259" key="4">
    <source>
        <dbReference type="Pfam" id="PF00496"/>
    </source>
</evidence>
<feature type="domain" description="Solute-binding protein family 5" evidence="4">
    <location>
        <begin position="71"/>
        <end position="425"/>
    </location>
</feature>
<dbReference type="InterPro" id="IPR000914">
    <property type="entry name" value="SBP_5_dom"/>
</dbReference>
<evidence type="ECO:0000256" key="2">
    <source>
        <dbReference type="ARBA" id="ARBA00022448"/>
    </source>
</evidence>